<dbReference type="InterPro" id="IPR012341">
    <property type="entry name" value="6hp_glycosidase-like_sf"/>
</dbReference>
<dbReference type="GO" id="GO:0005509">
    <property type="term" value="F:calcium ion binding"/>
    <property type="evidence" value="ECO:0007669"/>
    <property type="project" value="InterPro"/>
</dbReference>
<name>A0AAP0HGK5_9MAGN</name>
<dbReference type="GO" id="GO:0000139">
    <property type="term" value="C:Golgi membrane"/>
    <property type="evidence" value="ECO:0007669"/>
    <property type="project" value="TreeGrafter"/>
</dbReference>
<dbReference type="PANTHER" id="PTHR11742:SF6">
    <property type="entry name" value="MANNOSYL-OLIGOSACCHARIDE ALPHA-1,2-MANNOSIDASE IA-RELATED"/>
    <property type="match status" value="1"/>
</dbReference>
<dbReference type="InterPro" id="IPR050749">
    <property type="entry name" value="Glycosyl_Hydrolase_47"/>
</dbReference>
<evidence type="ECO:0000313" key="1">
    <source>
        <dbReference type="EMBL" id="KAK9087628.1"/>
    </source>
</evidence>
<sequence length="347" mass="39493">MSFGMMAYLCYSSRLAELKLKAEENSVNVQRRQKVKEVMLHAWTSYEKYVLGQDELRVGLPQSKDGVNSFGGLGATLILCNYEAAKVGFGAGKNMKTSIAWAVYDCPFVDGVIKVKRHAKALRENGCLTKNDTKTSKRFVGWPSHAFTSFRRNTSIGINSLITQINLIIVSLLIKMFDYGIYECESHLEMHAHADGEVDRDLERTNKVKTQNFQLGNSVISSIMAFAQGGNYSGKYAQRQLTPGLVLMQSSKREVAELYRSEKSFVVEVQHALFGLHYTALVALERWDDAIHEDLIREAYDTHAGTRYTALTHKLKKNRGQPNFVTDEAWRRYLEYWESEDFLARSR</sequence>
<dbReference type="PANTHER" id="PTHR11742">
    <property type="entry name" value="MANNOSYL-OLIGOSACCHARIDE ALPHA-1,2-MANNOSIDASE-RELATED"/>
    <property type="match status" value="1"/>
</dbReference>
<protein>
    <submittedName>
        <fullName evidence="1">Uncharacterized protein</fullName>
    </submittedName>
</protein>
<dbReference type="AlphaFoldDB" id="A0AAP0HGK5"/>
<accession>A0AAP0HGK5</accession>
<keyword evidence="2" id="KW-1185">Reference proteome</keyword>
<gene>
    <name evidence="1" type="ORF">Syun_030022</name>
</gene>
<dbReference type="EMBL" id="JBBNAF010000013">
    <property type="protein sequence ID" value="KAK9087628.1"/>
    <property type="molecule type" value="Genomic_DNA"/>
</dbReference>
<dbReference type="SUPFAM" id="SSF48225">
    <property type="entry name" value="Seven-hairpin glycosidases"/>
    <property type="match status" value="1"/>
</dbReference>
<dbReference type="GO" id="GO:0004571">
    <property type="term" value="F:mannosyl-oligosaccharide 1,2-alpha-mannosidase activity"/>
    <property type="evidence" value="ECO:0007669"/>
    <property type="project" value="InterPro"/>
</dbReference>
<proteinExistence type="predicted"/>
<reference evidence="1 2" key="1">
    <citation type="submission" date="2024-01" db="EMBL/GenBank/DDBJ databases">
        <title>Genome assemblies of Stephania.</title>
        <authorList>
            <person name="Yang L."/>
        </authorList>
    </citation>
    <scope>NUCLEOTIDE SEQUENCE [LARGE SCALE GENOMIC DNA]</scope>
    <source>
        <strain evidence="1">YNDBR</strain>
        <tissue evidence="1">Leaf</tissue>
    </source>
</reference>
<dbReference type="InterPro" id="IPR036026">
    <property type="entry name" value="Seven-hairpin_glycosidases"/>
</dbReference>
<organism evidence="1 2">
    <name type="scientific">Stephania yunnanensis</name>
    <dbReference type="NCBI Taxonomy" id="152371"/>
    <lineage>
        <taxon>Eukaryota</taxon>
        <taxon>Viridiplantae</taxon>
        <taxon>Streptophyta</taxon>
        <taxon>Embryophyta</taxon>
        <taxon>Tracheophyta</taxon>
        <taxon>Spermatophyta</taxon>
        <taxon>Magnoliopsida</taxon>
        <taxon>Ranunculales</taxon>
        <taxon>Menispermaceae</taxon>
        <taxon>Menispermoideae</taxon>
        <taxon>Cissampelideae</taxon>
        <taxon>Stephania</taxon>
    </lineage>
</organism>
<dbReference type="Gene3D" id="1.50.10.10">
    <property type="match status" value="1"/>
</dbReference>
<dbReference type="GO" id="GO:0005783">
    <property type="term" value="C:endoplasmic reticulum"/>
    <property type="evidence" value="ECO:0007669"/>
    <property type="project" value="TreeGrafter"/>
</dbReference>
<dbReference type="GO" id="GO:0005975">
    <property type="term" value="P:carbohydrate metabolic process"/>
    <property type="evidence" value="ECO:0007669"/>
    <property type="project" value="InterPro"/>
</dbReference>
<dbReference type="Proteomes" id="UP001420932">
    <property type="component" value="Unassembled WGS sequence"/>
</dbReference>
<comment type="caution">
    <text evidence="1">The sequence shown here is derived from an EMBL/GenBank/DDBJ whole genome shotgun (WGS) entry which is preliminary data.</text>
</comment>
<evidence type="ECO:0000313" key="2">
    <source>
        <dbReference type="Proteomes" id="UP001420932"/>
    </source>
</evidence>